<dbReference type="EMBL" id="CP155447">
    <property type="protein sequence ID" value="XBH06335.1"/>
    <property type="molecule type" value="Genomic_DNA"/>
</dbReference>
<proteinExistence type="predicted"/>
<protein>
    <submittedName>
        <fullName evidence="1">Uncharacterized protein</fullName>
    </submittedName>
</protein>
<dbReference type="RefSeq" id="WP_406699185.1">
    <property type="nucleotide sequence ID" value="NZ_CP155447.1"/>
</dbReference>
<evidence type="ECO:0000313" key="1">
    <source>
        <dbReference type="EMBL" id="XBH06335.1"/>
    </source>
</evidence>
<gene>
    <name evidence="1" type="ORF">V5E97_09940</name>
</gene>
<reference evidence="1" key="1">
    <citation type="submission" date="2024-05" db="EMBL/GenBank/DDBJ databases">
        <title>Planctomycetes of the genus Singulisphaera possess chitinolytic capabilities.</title>
        <authorList>
            <person name="Ivanova A."/>
        </authorList>
    </citation>
    <scope>NUCLEOTIDE SEQUENCE</scope>
    <source>
        <strain evidence="1">Ch08T</strain>
    </source>
</reference>
<organism evidence="1">
    <name type="scientific">Singulisphaera sp. Ch08</name>
    <dbReference type="NCBI Taxonomy" id="3120278"/>
    <lineage>
        <taxon>Bacteria</taxon>
        <taxon>Pseudomonadati</taxon>
        <taxon>Planctomycetota</taxon>
        <taxon>Planctomycetia</taxon>
        <taxon>Isosphaerales</taxon>
        <taxon>Isosphaeraceae</taxon>
        <taxon>Singulisphaera</taxon>
    </lineage>
</organism>
<accession>A0AAU7CMT6</accession>
<name>A0AAU7CMT6_9BACT</name>
<dbReference type="AlphaFoldDB" id="A0AAU7CMT6"/>
<sequence length="156" mass="17315">MGQLGRSILIPAELAHSRGYRFPIDKATKDQIQALDKLIKKYLQKQFVMMFPRVGARTIAAALNCGDSTAFALIKDATASGDPWEDLVEVVLLGMHNKVFAGPLGTPKNDTTKWLFEKMHHFGSNRIAKQATHEAAALGQLLAAFRVDFYEWRKGG</sequence>